<organism evidence="3 4">
    <name type="scientific">Antarcticibacterium flavum</name>
    <dbReference type="NCBI Taxonomy" id="2058175"/>
    <lineage>
        <taxon>Bacteria</taxon>
        <taxon>Pseudomonadati</taxon>
        <taxon>Bacteroidota</taxon>
        <taxon>Flavobacteriia</taxon>
        <taxon>Flavobacteriales</taxon>
        <taxon>Flavobacteriaceae</taxon>
        <taxon>Antarcticibacterium</taxon>
    </lineage>
</organism>
<sequence length="814" mass="93612">MSSKSLLALLLLLVSFNIQSQEENLSRTTSPKKYEATRIKGAPQIDGRLDDQIWQDIPVTGNFVQIEPGDGNPERETHKTFVKIAYDDEAIYIAASMRDVAPQTIFRQFTQRDNLGQSDFFLIDINTYNDGENQTRFIVTSAGAIADARMTGENEDYNYNVVWDAAATIDEDGWNAEIKIPYAALRFPKKEEQLWGIQMGRQISYLNENYVWNYVNKAVGKASQYTGHLTGIKNITPPVRLSFYPYTSAEVDHFNANTLTNFNAGMDFKYGISDAFTLDATLIPDFGQTAFDNVELNLTPFEQEFGENRAFFTEGTELFTKGNLFYSRRIGDSPIGFNAAQRERLNNEVILENPEEAALINALKISGRTNNDLGIGFFNAITREEKAVYLDTVTRETRQRVTEPFANYNIVVLDQQFNQNSSLTLINTNVTREGHFRDGNVSAFLFDVFNRSNSFNFTGEAKMSNVNHPHQNITGFASSLGVNRTKGKIRYGVSHDFANETYDINDLGLNFTNNYNDFYWNTSYQIFEPSGIFNRYSIRLYGNHLRRYKPDITTGTGVGGSFFAITRNRFAFGGFTEVNSEFKDFFEPRREGTFVRYQPNISGDVWISSDYRKRFALDMRVGFQDFIDSPRDQFNLRISPRFRISDRFNMVYGFRYNNSINRPSFVSLLPRQIIFGNRNMESIENSIEASYNFNTKQGINLRFRNFWSAAVFEEDTYTLLQEDGNLSPTSILPRQDPNANFNIWNFDLSYRWQFAPGSEAILLYRNSLFNLDDQSRLGFTESLENLLGEPLRQNLSLRIVYYLDYNNVRNIFKS</sequence>
<proteinExistence type="predicted"/>
<dbReference type="Pfam" id="PF19313">
    <property type="entry name" value="DUF5916"/>
    <property type="match status" value="1"/>
</dbReference>
<dbReference type="CDD" id="cd09618">
    <property type="entry name" value="CBM9_like_2"/>
    <property type="match status" value="1"/>
</dbReference>
<dbReference type="SUPFAM" id="SSF49344">
    <property type="entry name" value="CBD9-like"/>
    <property type="match status" value="1"/>
</dbReference>
<dbReference type="Gene3D" id="2.60.40.1190">
    <property type="match status" value="1"/>
</dbReference>
<evidence type="ECO:0000259" key="2">
    <source>
        <dbReference type="Pfam" id="PF19313"/>
    </source>
</evidence>
<gene>
    <name evidence="3" type="ORF">FHG64_18855</name>
</gene>
<dbReference type="AlphaFoldDB" id="A0A5B7X773"/>
<dbReference type="RefSeq" id="WP_139067832.1">
    <property type="nucleotide sequence ID" value="NZ_CP040812.1"/>
</dbReference>
<dbReference type="OrthoDB" id="9786766at2"/>
<evidence type="ECO:0000256" key="1">
    <source>
        <dbReference type="SAM" id="SignalP"/>
    </source>
</evidence>
<evidence type="ECO:0000313" key="3">
    <source>
        <dbReference type="EMBL" id="QCY71287.1"/>
    </source>
</evidence>
<protein>
    <submittedName>
        <fullName evidence="3">Carbohydrate binding family 9 domain-containing protein</fullName>
    </submittedName>
</protein>
<dbReference type="EMBL" id="CP040812">
    <property type="protein sequence ID" value="QCY71287.1"/>
    <property type="molecule type" value="Genomic_DNA"/>
</dbReference>
<dbReference type="InterPro" id="IPR045670">
    <property type="entry name" value="DUF5916"/>
</dbReference>
<keyword evidence="4" id="KW-1185">Reference proteome</keyword>
<feature type="domain" description="DUF5916" evidence="2">
    <location>
        <begin position="237"/>
        <end position="812"/>
    </location>
</feature>
<feature type="signal peptide" evidence="1">
    <location>
        <begin position="1"/>
        <end position="20"/>
    </location>
</feature>
<name>A0A5B7X773_9FLAO</name>
<reference evidence="3 4" key="1">
    <citation type="submission" date="2019-06" db="EMBL/GenBank/DDBJ databases">
        <title>Complete genome sequence of Antarcticibacterium flavum KCTC 52984T from an Antarctic marine sediment.</title>
        <authorList>
            <person name="Lee Y.M."/>
            <person name="Shin S.C."/>
        </authorList>
    </citation>
    <scope>NUCLEOTIDE SEQUENCE [LARGE SCALE GENOMIC DNA]</scope>
    <source>
        <strain evidence="3 4">KCTC 52984</strain>
    </source>
</reference>
<feature type="chain" id="PRO_5022729140" evidence="1">
    <location>
        <begin position="21"/>
        <end position="814"/>
    </location>
</feature>
<dbReference type="KEGG" id="afla:FHG64_18855"/>
<dbReference type="Proteomes" id="UP000309016">
    <property type="component" value="Chromosome"/>
</dbReference>
<evidence type="ECO:0000313" key="4">
    <source>
        <dbReference type="Proteomes" id="UP000309016"/>
    </source>
</evidence>
<accession>A0A5B7X773</accession>
<keyword evidence="1" id="KW-0732">Signal</keyword>